<organism evidence="4 7">
    <name type="scientific">Encephalitozoon hellem</name>
    <name type="common">Microsporidian parasite</name>
    <dbReference type="NCBI Taxonomy" id="27973"/>
    <lineage>
        <taxon>Eukaryota</taxon>
        <taxon>Fungi</taxon>
        <taxon>Fungi incertae sedis</taxon>
        <taxon>Microsporidia</taxon>
        <taxon>Unikaryonidae</taxon>
        <taxon>Encephalitozoon</taxon>
    </lineage>
</organism>
<proteinExistence type="inferred from homology"/>
<name>A0ABY8CI80_ENCHE</name>
<feature type="transmembrane region" description="Helical" evidence="2">
    <location>
        <begin position="234"/>
        <end position="257"/>
    </location>
</feature>
<keyword evidence="2" id="KW-1133">Transmembrane helix</keyword>
<dbReference type="Proteomes" id="UP001217963">
    <property type="component" value="Chromosome II"/>
</dbReference>
<feature type="transmembrane region" description="Helical" evidence="2">
    <location>
        <begin position="169"/>
        <end position="189"/>
    </location>
</feature>
<sequence>MNLSINLPELDQTDEHTKEHRAALGCWDIIHICAAPISIVLSTIICLLLKEDLIEYNILLRLITISPPFLYSGMHCLTLFNKNRKEQCESSSTFHSALRTLLNTLLLLFSVISFLSIIALSIVHEWDEDPDDFLSIVLPPLLTSTYLLNTSCSLTQSNFRYTTTNTTDILLDLLILLFTPALIIIDTVLNIGSKAWIFCFITALPVLILIRSWRERCLPSTKHEESVAVSRTAIPIIILVTAIIAYSLMGILSLSVLNKTSSGPLKA</sequence>
<dbReference type="InterPro" id="IPR019081">
    <property type="entry name" value="UPF0328"/>
</dbReference>
<evidence type="ECO:0000256" key="2">
    <source>
        <dbReference type="SAM" id="Phobius"/>
    </source>
</evidence>
<feature type="transmembrane region" description="Helical" evidence="2">
    <location>
        <begin position="133"/>
        <end position="149"/>
    </location>
</feature>
<feature type="transmembrane region" description="Helical" evidence="2">
    <location>
        <begin position="56"/>
        <end position="80"/>
    </location>
</feature>
<evidence type="ECO:0000313" key="6">
    <source>
        <dbReference type="EMBL" id="WEL38530.1"/>
    </source>
</evidence>
<feature type="transmembrane region" description="Helical" evidence="2">
    <location>
        <begin position="195"/>
        <end position="213"/>
    </location>
</feature>
<dbReference type="EMBL" id="CP119064">
    <property type="protein sequence ID" value="WEL38151.1"/>
    <property type="molecule type" value="Genomic_DNA"/>
</dbReference>
<keyword evidence="7" id="KW-1185">Reference proteome</keyword>
<dbReference type="EMBL" id="CP119063">
    <property type="protein sequence ID" value="WEL38142.1"/>
    <property type="molecule type" value="Genomic_DNA"/>
</dbReference>
<gene>
    <name evidence="3" type="ORF">PFJ87_02g01830</name>
    <name evidence="4" type="ORF">PFJ87_03g00070</name>
    <name evidence="5" type="ORF">PFJ87_03g01890</name>
    <name evidence="6" type="ORF">PFJ87_04g02060</name>
</gene>
<evidence type="ECO:0000313" key="5">
    <source>
        <dbReference type="EMBL" id="WEL38329.1"/>
    </source>
</evidence>
<dbReference type="Proteomes" id="UP001217963">
    <property type="component" value="Chromosome IV"/>
</dbReference>
<keyword evidence="2" id="KW-0472">Membrane</keyword>
<feature type="transmembrane region" description="Helical" evidence="2">
    <location>
        <begin position="101"/>
        <end position="121"/>
    </location>
</feature>
<keyword evidence="2" id="KW-0812">Transmembrane</keyword>
<evidence type="ECO:0000313" key="3">
    <source>
        <dbReference type="EMBL" id="WEL38142.1"/>
    </source>
</evidence>
<evidence type="ECO:0000313" key="7">
    <source>
        <dbReference type="Proteomes" id="UP001217963"/>
    </source>
</evidence>
<dbReference type="EMBL" id="CP119065">
    <property type="protein sequence ID" value="WEL38530.1"/>
    <property type="molecule type" value="Genomic_DNA"/>
</dbReference>
<comment type="similarity">
    <text evidence="1">Belongs to the UPF0328 family.</text>
</comment>
<dbReference type="EMBL" id="CP119064">
    <property type="protein sequence ID" value="WEL38329.1"/>
    <property type="molecule type" value="Genomic_DNA"/>
</dbReference>
<feature type="transmembrane region" description="Helical" evidence="2">
    <location>
        <begin position="29"/>
        <end position="50"/>
    </location>
</feature>
<evidence type="ECO:0000256" key="1">
    <source>
        <dbReference type="ARBA" id="ARBA00010346"/>
    </source>
</evidence>
<accession>A0ABY8CI80</accession>
<protein>
    <submittedName>
        <fullName evidence="4">DUF2463 domain-containing protein</fullName>
    </submittedName>
</protein>
<evidence type="ECO:0000313" key="4">
    <source>
        <dbReference type="EMBL" id="WEL38151.1"/>
    </source>
</evidence>
<dbReference type="Proteomes" id="UP001217963">
    <property type="component" value="Chromosome III"/>
</dbReference>
<dbReference type="Pfam" id="PF09591">
    <property type="entry name" value="DUF2463"/>
    <property type="match status" value="1"/>
</dbReference>
<reference evidence="4 7" key="1">
    <citation type="submission" date="2023-02" db="EMBL/GenBank/DDBJ databases">
        <title>Encephalitozoon hellem ATCC 50451 complete genome.</title>
        <authorList>
            <person name="Mascarenhas dos Santos A.C."/>
            <person name="Julian A.T."/>
            <person name="Pombert J.-F."/>
        </authorList>
    </citation>
    <scope>NUCLEOTIDE SEQUENCE [LARGE SCALE GENOMIC DNA]</scope>
    <source>
        <strain evidence="4 7">ATCC 50451</strain>
    </source>
</reference>